<evidence type="ECO:0000313" key="2">
    <source>
        <dbReference type="EMBL" id="EWT02437.1"/>
    </source>
</evidence>
<dbReference type="SUPFAM" id="SSF109854">
    <property type="entry name" value="DinB/YfiT-like putative metalloenzymes"/>
    <property type="match status" value="1"/>
</dbReference>
<dbReference type="GO" id="GO:0008168">
    <property type="term" value="F:methyltransferase activity"/>
    <property type="evidence" value="ECO:0007669"/>
    <property type="project" value="UniProtKB-KW"/>
</dbReference>
<evidence type="ECO:0000259" key="1">
    <source>
        <dbReference type="Pfam" id="PF12867"/>
    </source>
</evidence>
<protein>
    <submittedName>
        <fullName evidence="2">Methyltransferase type 12</fullName>
    </submittedName>
</protein>
<dbReference type="Proteomes" id="UP000019489">
    <property type="component" value="Unassembled WGS sequence"/>
</dbReference>
<feature type="domain" description="DinB-like" evidence="1">
    <location>
        <begin position="51"/>
        <end position="179"/>
    </location>
</feature>
<sequence length="183" mass="20468">MSDAPLTDPGPSTPDSADWTWVLSRHCPDCGFDARDVRVDGIPEILHDASSRYAAVLGRADVRTRPSSGVWSPLEYVCHVRDVCDVMRGRVEQILAGGGELVHFANWDQDETALEKAYWRSDPSEVRREVTRAFDAAAAAYALPVGEQWTWPAERSNGSRFTTDSLAKYFLHDVIHHLWDVNA</sequence>
<dbReference type="RefSeq" id="WP_034802920.1">
    <property type="nucleotide sequence ID" value="NZ_AWSA01000010.1"/>
</dbReference>
<dbReference type="Gene3D" id="1.20.120.450">
    <property type="entry name" value="dinb family like domain"/>
    <property type="match status" value="1"/>
</dbReference>
<keyword evidence="2" id="KW-0489">Methyltransferase</keyword>
<dbReference type="GO" id="GO:0032259">
    <property type="term" value="P:methylation"/>
    <property type="evidence" value="ECO:0007669"/>
    <property type="project" value="UniProtKB-KW"/>
</dbReference>
<proteinExistence type="predicted"/>
<comment type="caution">
    <text evidence="2">The sequence shown here is derived from an EMBL/GenBank/DDBJ whole genome shotgun (WGS) entry which is preliminary data.</text>
</comment>
<dbReference type="InterPro" id="IPR034660">
    <property type="entry name" value="DinB/YfiT-like"/>
</dbReference>
<dbReference type="STRING" id="1386089.N865_04910"/>
<name>W9GB28_9MICO</name>
<organism evidence="2 3">
    <name type="scientific">Intrasporangium oryzae NRRL B-24470</name>
    <dbReference type="NCBI Taxonomy" id="1386089"/>
    <lineage>
        <taxon>Bacteria</taxon>
        <taxon>Bacillati</taxon>
        <taxon>Actinomycetota</taxon>
        <taxon>Actinomycetes</taxon>
        <taxon>Micrococcales</taxon>
        <taxon>Intrasporangiaceae</taxon>
        <taxon>Intrasporangium</taxon>
    </lineage>
</organism>
<reference evidence="2 3" key="1">
    <citation type="submission" date="2013-08" db="EMBL/GenBank/DDBJ databases">
        <title>Intrasporangium oryzae NRRL B-24470.</title>
        <authorList>
            <person name="Liu H."/>
            <person name="Wang G."/>
        </authorList>
    </citation>
    <scope>NUCLEOTIDE SEQUENCE [LARGE SCALE GENOMIC DNA]</scope>
    <source>
        <strain evidence="2 3">NRRL B-24470</strain>
    </source>
</reference>
<keyword evidence="2" id="KW-0808">Transferase</keyword>
<dbReference type="OrthoDB" id="3376896at2"/>
<keyword evidence="3" id="KW-1185">Reference proteome</keyword>
<dbReference type="eggNOG" id="COG2230">
    <property type="taxonomic scope" value="Bacteria"/>
</dbReference>
<evidence type="ECO:0000313" key="3">
    <source>
        <dbReference type="Proteomes" id="UP000019489"/>
    </source>
</evidence>
<dbReference type="Pfam" id="PF12867">
    <property type="entry name" value="DinB_2"/>
    <property type="match status" value="1"/>
</dbReference>
<dbReference type="AlphaFoldDB" id="W9GB28"/>
<gene>
    <name evidence="2" type="ORF">N865_04910</name>
</gene>
<dbReference type="PATRIC" id="fig|1386089.3.peg.1221"/>
<dbReference type="InterPro" id="IPR024775">
    <property type="entry name" value="DinB-like"/>
</dbReference>
<accession>W9GB28</accession>
<dbReference type="EMBL" id="AWSA01000010">
    <property type="protein sequence ID" value="EWT02437.1"/>
    <property type="molecule type" value="Genomic_DNA"/>
</dbReference>